<keyword evidence="4" id="KW-0227">DNA damage</keyword>
<dbReference type="PANTHER" id="PTHR13763">
    <property type="entry name" value="BREAST CANCER TYPE 1 SUSCEPTIBILITY PROTEIN BRCA1"/>
    <property type="match status" value="1"/>
</dbReference>
<evidence type="ECO:0000259" key="9">
    <source>
        <dbReference type="PROSITE" id="PS50172"/>
    </source>
</evidence>
<keyword evidence="8" id="KW-0539">Nucleus</keyword>
<dbReference type="InterPro" id="IPR036420">
    <property type="entry name" value="BRCT_dom_sf"/>
</dbReference>
<dbReference type="PANTHER" id="PTHR13763:SF9">
    <property type="entry name" value="BRCA1-ASSOCIATED RING DOMAIN PROTEIN 1"/>
    <property type="match status" value="1"/>
</dbReference>
<dbReference type="InterPro" id="IPR031099">
    <property type="entry name" value="BRCA1-associated"/>
</dbReference>
<comment type="caution">
    <text evidence="10">The sequence shown here is derived from an EMBL/GenBank/DDBJ whole genome shotgun (WGS) entry which is preliminary data.</text>
</comment>
<dbReference type="GO" id="GO:0008270">
    <property type="term" value="F:zinc ion binding"/>
    <property type="evidence" value="ECO:0007669"/>
    <property type="project" value="UniProtKB-KW"/>
</dbReference>
<evidence type="ECO:0000256" key="7">
    <source>
        <dbReference type="ARBA" id="ARBA00023204"/>
    </source>
</evidence>
<dbReference type="CDD" id="cd17734">
    <property type="entry name" value="BRCT_Bard1_rpt1"/>
    <property type="match status" value="1"/>
</dbReference>
<dbReference type="AlphaFoldDB" id="A0AAV1SE86"/>
<evidence type="ECO:0000256" key="4">
    <source>
        <dbReference type="ARBA" id="ARBA00022763"/>
    </source>
</evidence>
<evidence type="ECO:0000256" key="3">
    <source>
        <dbReference type="ARBA" id="ARBA00022737"/>
    </source>
</evidence>
<sequence>MTFGIKIAKLQLLPLVQCLLVKFGNLIGVRVTKFWRSNVTHVIAATDPDGACTRTLKVLMAILNGKWVLTIDWIKACMESMHPVDEEPYEISLDSHGSRDGPKTGRLNSINNAPKLFNGLSFYFVGDFVAGYKEGLQSLVIAGGGTILKSAEELVEQRHDLVSPSTTLIVYNLDPPQGCKLGDEVSIIWRRANEAGDLAAKVGSQVIGHTWLLESISAYELQPFVN</sequence>
<dbReference type="SMART" id="SM00292">
    <property type="entry name" value="BRCT"/>
    <property type="match status" value="2"/>
</dbReference>
<evidence type="ECO:0000256" key="5">
    <source>
        <dbReference type="ARBA" id="ARBA00022771"/>
    </source>
</evidence>
<evidence type="ECO:0000313" key="11">
    <source>
        <dbReference type="Proteomes" id="UP001314170"/>
    </source>
</evidence>
<dbReference type="Proteomes" id="UP001314170">
    <property type="component" value="Unassembled WGS sequence"/>
</dbReference>
<feature type="domain" description="BRCT" evidence="9">
    <location>
        <begin position="112"/>
        <end position="226"/>
    </location>
</feature>
<gene>
    <name evidence="10" type="ORF">DCAF_LOCUS22033</name>
</gene>
<proteinExistence type="predicted"/>
<name>A0AAV1SE86_9ROSI</name>
<dbReference type="GO" id="GO:0045944">
    <property type="term" value="P:positive regulation of transcription by RNA polymerase II"/>
    <property type="evidence" value="ECO:0007669"/>
    <property type="project" value="TreeGrafter"/>
</dbReference>
<accession>A0AAV1SE86</accession>
<evidence type="ECO:0000256" key="6">
    <source>
        <dbReference type="ARBA" id="ARBA00022833"/>
    </source>
</evidence>
<keyword evidence="11" id="KW-1185">Reference proteome</keyword>
<dbReference type="InterPro" id="IPR001357">
    <property type="entry name" value="BRCT_dom"/>
</dbReference>
<organism evidence="10 11">
    <name type="scientific">Dovyalis caffra</name>
    <dbReference type="NCBI Taxonomy" id="77055"/>
    <lineage>
        <taxon>Eukaryota</taxon>
        <taxon>Viridiplantae</taxon>
        <taxon>Streptophyta</taxon>
        <taxon>Embryophyta</taxon>
        <taxon>Tracheophyta</taxon>
        <taxon>Spermatophyta</taxon>
        <taxon>Magnoliopsida</taxon>
        <taxon>eudicotyledons</taxon>
        <taxon>Gunneridae</taxon>
        <taxon>Pentapetalae</taxon>
        <taxon>rosids</taxon>
        <taxon>fabids</taxon>
        <taxon>Malpighiales</taxon>
        <taxon>Salicaceae</taxon>
        <taxon>Flacourtieae</taxon>
        <taxon>Dovyalis</taxon>
    </lineage>
</organism>
<evidence type="ECO:0000256" key="1">
    <source>
        <dbReference type="ARBA" id="ARBA00004123"/>
    </source>
</evidence>
<keyword evidence="7" id="KW-0234">DNA repair</keyword>
<comment type="subcellular location">
    <subcellularLocation>
        <location evidence="1">Nucleus</location>
    </subcellularLocation>
</comment>
<feature type="domain" description="BRCT" evidence="9">
    <location>
        <begin position="28"/>
        <end position="91"/>
    </location>
</feature>
<dbReference type="EMBL" id="CAWUPB010001173">
    <property type="protein sequence ID" value="CAK7349320.1"/>
    <property type="molecule type" value="Genomic_DNA"/>
</dbReference>
<dbReference type="Pfam" id="PF00533">
    <property type="entry name" value="BRCT"/>
    <property type="match status" value="1"/>
</dbReference>
<dbReference type="GO" id="GO:0004842">
    <property type="term" value="F:ubiquitin-protein transferase activity"/>
    <property type="evidence" value="ECO:0007669"/>
    <property type="project" value="TreeGrafter"/>
</dbReference>
<reference evidence="10 11" key="1">
    <citation type="submission" date="2024-01" db="EMBL/GenBank/DDBJ databases">
        <authorList>
            <person name="Waweru B."/>
        </authorList>
    </citation>
    <scope>NUCLEOTIDE SEQUENCE [LARGE SCALE GENOMIC DNA]</scope>
</reference>
<evidence type="ECO:0000256" key="8">
    <source>
        <dbReference type="ARBA" id="ARBA00023242"/>
    </source>
</evidence>
<dbReference type="SUPFAM" id="SSF52113">
    <property type="entry name" value="BRCT domain"/>
    <property type="match status" value="2"/>
</dbReference>
<keyword evidence="6" id="KW-0862">Zinc</keyword>
<keyword evidence="2" id="KW-0479">Metal-binding</keyword>
<dbReference type="PROSITE" id="PS50172">
    <property type="entry name" value="BRCT"/>
    <property type="match status" value="2"/>
</dbReference>
<dbReference type="GO" id="GO:0005634">
    <property type="term" value="C:nucleus"/>
    <property type="evidence" value="ECO:0007669"/>
    <property type="project" value="UniProtKB-SubCell"/>
</dbReference>
<keyword evidence="5" id="KW-0863">Zinc-finger</keyword>
<evidence type="ECO:0000256" key="2">
    <source>
        <dbReference type="ARBA" id="ARBA00022723"/>
    </source>
</evidence>
<keyword evidence="3" id="KW-0677">Repeat</keyword>
<protein>
    <recommendedName>
        <fullName evidence="9">BRCT domain-containing protein</fullName>
    </recommendedName>
</protein>
<evidence type="ECO:0000313" key="10">
    <source>
        <dbReference type="EMBL" id="CAK7349320.1"/>
    </source>
</evidence>
<dbReference type="GO" id="GO:0000724">
    <property type="term" value="P:double-strand break repair via homologous recombination"/>
    <property type="evidence" value="ECO:0007669"/>
    <property type="project" value="TreeGrafter"/>
</dbReference>
<dbReference type="FunFam" id="3.40.50.10190:FF:000006">
    <property type="entry name" value="Breast cancer type 1 susceptibility protein homolog"/>
    <property type="match status" value="1"/>
</dbReference>
<dbReference type="Gene3D" id="3.40.50.10190">
    <property type="entry name" value="BRCT domain"/>
    <property type="match status" value="2"/>
</dbReference>